<proteinExistence type="predicted"/>
<name>A0A7R7VDI8_ASPCH</name>
<evidence type="ECO:0000313" key="2">
    <source>
        <dbReference type="Proteomes" id="UP000637239"/>
    </source>
</evidence>
<protein>
    <submittedName>
        <fullName evidence="1">Uncharacterized protein</fullName>
    </submittedName>
</protein>
<keyword evidence="2" id="KW-1185">Reference proteome</keyword>
<dbReference type="AlphaFoldDB" id="A0A7R7VDI8"/>
<dbReference type="RefSeq" id="XP_043131292.1">
    <property type="nucleotide sequence ID" value="XM_043276320.1"/>
</dbReference>
<evidence type="ECO:0000313" key="1">
    <source>
        <dbReference type="EMBL" id="BCR82770.1"/>
    </source>
</evidence>
<dbReference type="GeneID" id="66977129"/>
<reference evidence="1" key="1">
    <citation type="submission" date="2021-01" db="EMBL/GenBank/DDBJ databases">
        <authorList>
            <consortium name="Aspergillus chevalieri M1 genome sequencing consortium"/>
            <person name="Kazuki M."/>
            <person name="Futagami T."/>
        </authorList>
    </citation>
    <scope>NUCLEOTIDE SEQUENCE</scope>
    <source>
        <strain evidence="1">M1</strain>
    </source>
</reference>
<dbReference type="KEGG" id="ache:ACHE_10172A"/>
<gene>
    <name evidence="1" type="ORF">ACHE_10172A</name>
</gene>
<dbReference type="EMBL" id="AP024416">
    <property type="protein sequence ID" value="BCR82770.1"/>
    <property type="molecule type" value="Genomic_DNA"/>
</dbReference>
<dbReference type="Proteomes" id="UP000637239">
    <property type="component" value="Chromosome 1"/>
</dbReference>
<reference evidence="1" key="2">
    <citation type="submission" date="2021-02" db="EMBL/GenBank/DDBJ databases">
        <title>Aspergillus chevalieri M1 genome sequence.</title>
        <authorList>
            <person name="Kadooka C."/>
            <person name="Mori K."/>
            <person name="Futagami T."/>
        </authorList>
    </citation>
    <scope>NUCLEOTIDE SEQUENCE</scope>
    <source>
        <strain evidence="1">M1</strain>
    </source>
</reference>
<accession>A0A7R7VDI8</accession>
<organism evidence="1 2">
    <name type="scientific">Aspergillus chevalieri</name>
    <name type="common">Eurotium chevalieri</name>
    <dbReference type="NCBI Taxonomy" id="182096"/>
    <lineage>
        <taxon>Eukaryota</taxon>
        <taxon>Fungi</taxon>
        <taxon>Dikarya</taxon>
        <taxon>Ascomycota</taxon>
        <taxon>Pezizomycotina</taxon>
        <taxon>Eurotiomycetes</taxon>
        <taxon>Eurotiomycetidae</taxon>
        <taxon>Eurotiales</taxon>
        <taxon>Aspergillaceae</taxon>
        <taxon>Aspergillus</taxon>
        <taxon>Aspergillus subgen. Aspergillus</taxon>
    </lineage>
</organism>
<sequence>MEPARDLLARPLPHILYDGGTKSPSIDSSPVSATFFAPWPSFYEDVRVALQSMDLDGQVSLIESRNGERYLTGNEPGLTTRFVRNLCDPVSEALSVTHLRQVMFGDVYSIRKTTMEIPDLVMVKLVNPEQPNRETTILVLVGEMKTWWTLELELFPVSSPAEDLQNSSVQLVIRYMRKFNLKYGFLSTYRSTIFIRRAADYKFEISPPVDYRATRPSLRECFMAFAALADNDRIYTETPGFNARLHNEALHVRHCRPSEFDA</sequence>